<keyword evidence="2" id="KW-0812">Transmembrane</keyword>
<feature type="transmembrane region" description="Helical" evidence="2">
    <location>
        <begin position="906"/>
        <end position="927"/>
    </location>
</feature>
<dbReference type="AlphaFoldDB" id="A0A7W7EHD4"/>
<name>A0A7W7EHD4_RHIET</name>
<keyword evidence="2" id="KW-1133">Transmembrane helix</keyword>
<dbReference type="GO" id="GO:0006351">
    <property type="term" value="P:DNA-templated transcription"/>
    <property type="evidence" value="ECO:0007669"/>
    <property type="project" value="TreeGrafter"/>
</dbReference>
<dbReference type="EMBL" id="JACIHU010000018">
    <property type="protein sequence ID" value="MBB4483288.1"/>
    <property type="molecule type" value="Genomic_DNA"/>
</dbReference>
<proteinExistence type="inferred from homology"/>
<evidence type="ECO:0000256" key="1">
    <source>
        <dbReference type="ARBA" id="ARBA00009437"/>
    </source>
</evidence>
<keyword evidence="2" id="KW-0472">Membrane</keyword>
<accession>A0A7W7EHD4</accession>
<comment type="similarity">
    <text evidence="1">Belongs to the LysR transcriptional regulatory family.</text>
</comment>
<comment type="caution">
    <text evidence="5">The sequence shown here is derived from an EMBL/GenBank/DDBJ whole genome shotgun (WGS) entry which is preliminary data.</text>
</comment>
<sequence>MTTLRDAAELLIAPRLHSFRKSYPDVEVEVSVEDRFIDMVAEGFDAGIRYGGTVPEGMIASRLTSELEWIVVGSPASDLTRLSGPPFRVRPSIRSDEIMLERVGSGSKEVETLVVDLGQKDVTGRSASTKTIDAGEIRKIAPSGNGQALDISAARGFDGFTQSKSGATAILVDAKVSTPETDPGNDLKIDLDGLKKVAASEFGSTVPNNITHLFNPTIQAMANQLYGGDSPEVRDQFKADVKALLGPLLDKVGAGEVSQADLGGLLERLTSQLAAPGGKEVWGYRHAVQTALEGLVMGASLVSKLPANAEWDKSVSPLPSSNLASYSFNDVMAAIMIGTGLAGKGIAANGSDGGRFFAGSGGDAWIAERMFATKDNGWSKTIQSLDLPYIDSDYLTSSLKKMDLVMSGSDAIEPVVERPIDENDILESKVLRGYAPSTVYEPTLKKLDELKYGILGDAVKDVNRDFVAPDNMDHLDQLTPEQKATLLYDLIEIKQQFNGYMNQYGDSVPDGERVGKDLDARIEKLTADPATQQHLSDIFASGMKEYLQRPENSDLLTNIEDAYLIDIGGGKAIDRALSAGKSFEDALKDYYSELNTLVDLLPQDYIDAHLDAANVTFANIVKEHYIGDGQGVDLEPLLSGPDDTFEPGATNDAISQLATTFAEDFISKNGPADGGETLKQNLAQDIARDVDGVLRMVRGGMKLDDALASFKDSLDLPRQTRTPAGIDAEVYKAGLVHAVQMLSMSSVLVARGLGVGGKWTPADIAAAVGSATQIVGMTMEGLGKNLDVAGKPFSAFGNQPGSWGKGISMNFSPKTMEAAGKILGAAGGLAMAGLGFYSASRSMKAGDRAKGALEIIGGIAGTGNALIGFSEAMLYLTNAMSRAFSGLGTVAPEVVTIFSSAAKTGLAAAGLVTGLVASAVGLALGLWDMANGVKKLDKMEKQLNEKLERYTGESVHLEFGPDPSFIW</sequence>
<dbReference type="Proteomes" id="UP000557344">
    <property type="component" value="Unassembled WGS sequence"/>
</dbReference>
<feature type="transmembrane region" description="Helical" evidence="2">
    <location>
        <begin position="818"/>
        <end position="839"/>
    </location>
</feature>
<evidence type="ECO:0000313" key="5">
    <source>
        <dbReference type="EMBL" id="MBB4539117.1"/>
    </source>
</evidence>
<dbReference type="Proteomes" id="UP000523431">
    <property type="component" value="Unassembled WGS sequence"/>
</dbReference>
<dbReference type="RefSeq" id="WP_312883027.1">
    <property type="nucleotide sequence ID" value="NZ_JACIHU010000018.1"/>
</dbReference>
<evidence type="ECO:0000313" key="6">
    <source>
        <dbReference type="Proteomes" id="UP000523431"/>
    </source>
</evidence>
<dbReference type="Gene3D" id="3.40.190.10">
    <property type="entry name" value="Periplasmic binding protein-like II"/>
    <property type="match status" value="1"/>
</dbReference>
<evidence type="ECO:0000256" key="2">
    <source>
        <dbReference type="SAM" id="Phobius"/>
    </source>
</evidence>
<reference evidence="6 7" key="1">
    <citation type="submission" date="2020-08" db="EMBL/GenBank/DDBJ databases">
        <title>Genomic Encyclopedia of Type Strains, Phase IV (KMG-V): Genome sequencing to study the core and pangenomes of soil and plant-associated prokaryotes.</title>
        <authorList>
            <person name="Whitman W."/>
        </authorList>
    </citation>
    <scope>NUCLEOTIDE SEQUENCE [LARGE SCALE GENOMIC DNA]</scope>
    <source>
        <strain evidence="4 7">SEMIA 471</strain>
        <strain evidence="5 6">SEMIA 489</strain>
    </source>
</reference>
<dbReference type="PANTHER" id="PTHR30537:SF1">
    <property type="entry name" value="HTH-TYPE TRANSCRIPTIONAL REGULATOR PGRR"/>
    <property type="match status" value="1"/>
</dbReference>
<dbReference type="InterPro" id="IPR005119">
    <property type="entry name" value="LysR_subst-bd"/>
</dbReference>
<dbReference type="InterPro" id="IPR058163">
    <property type="entry name" value="LysR-type_TF_proteobact-type"/>
</dbReference>
<feature type="domain" description="LysR substrate-binding" evidence="3">
    <location>
        <begin position="6"/>
        <end position="84"/>
    </location>
</feature>
<protein>
    <recommendedName>
        <fullName evidence="3">LysR substrate-binding domain-containing protein</fullName>
    </recommendedName>
</protein>
<gene>
    <name evidence="4" type="ORF">GGE46_005909</name>
    <name evidence="5" type="ORF">GGE57_005906</name>
</gene>
<dbReference type="Pfam" id="PF03466">
    <property type="entry name" value="LysR_substrate"/>
    <property type="match status" value="1"/>
</dbReference>
<dbReference type="EMBL" id="JACIID010000018">
    <property type="protein sequence ID" value="MBB4539117.1"/>
    <property type="molecule type" value="Genomic_DNA"/>
</dbReference>
<evidence type="ECO:0000259" key="3">
    <source>
        <dbReference type="Pfam" id="PF03466"/>
    </source>
</evidence>
<dbReference type="PANTHER" id="PTHR30537">
    <property type="entry name" value="HTH-TYPE TRANSCRIPTIONAL REGULATOR"/>
    <property type="match status" value="1"/>
</dbReference>
<evidence type="ECO:0000313" key="4">
    <source>
        <dbReference type="EMBL" id="MBB4483288.1"/>
    </source>
</evidence>
<organism evidence="5 6">
    <name type="scientific">Rhizobium etli</name>
    <dbReference type="NCBI Taxonomy" id="29449"/>
    <lineage>
        <taxon>Bacteria</taxon>
        <taxon>Pseudomonadati</taxon>
        <taxon>Pseudomonadota</taxon>
        <taxon>Alphaproteobacteria</taxon>
        <taxon>Hyphomicrobiales</taxon>
        <taxon>Rhizobiaceae</taxon>
        <taxon>Rhizobium/Agrobacterium group</taxon>
        <taxon>Rhizobium</taxon>
    </lineage>
</organism>
<dbReference type="GO" id="GO:0003700">
    <property type="term" value="F:DNA-binding transcription factor activity"/>
    <property type="evidence" value="ECO:0007669"/>
    <property type="project" value="TreeGrafter"/>
</dbReference>
<dbReference type="GO" id="GO:0043565">
    <property type="term" value="F:sequence-specific DNA binding"/>
    <property type="evidence" value="ECO:0007669"/>
    <property type="project" value="TreeGrafter"/>
</dbReference>
<evidence type="ECO:0000313" key="7">
    <source>
        <dbReference type="Proteomes" id="UP000557344"/>
    </source>
</evidence>
<dbReference type="SUPFAM" id="SSF53850">
    <property type="entry name" value="Periplasmic binding protein-like II"/>
    <property type="match status" value="1"/>
</dbReference>
<feature type="transmembrane region" description="Helical" evidence="2">
    <location>
        <begin position="851"/>
        <end position="876"/>
    </location>
</feature>